<dbReference type="InterPro" id="IPR014812">
    <property type="entry name" value="Vps51"/>
</dbReference>
<comment type="subcellular location">
    <subcellularLocation>
        <location evidence="2">Golgi apparatus</location>
        <location evidence="2">trans-Golgi network</location>
    </subcellularLocation>
</comment>
<evidence type="ECO:0000313" key="5">
    <source>
        <dbReference type="Proteomes" id="UP000192596"/>
    </source>
</evidence>
<dbReference type="GO" id="GO:0016020">
    <property type="term" value="C:membrane"/>
    <property type="evidence" value="ECO:0007669"/>
    <property type="project" value="TreeGrafter"/>
</dbReference>
<comment type="function">
    <text evidence="2">Acts as component of the GARP complex that is involved in retrograde transport from early and late endosomes to the trans-Golgi network (TGN).</text>
</comment>
<organism evidence="4 5">
    <name type="scientific">Cryoendolithus antarcticus</name>
    <dbReference type="NCBI Taxonomy" id="1507870"/>
    <lineage>
        <taxon>Eukaryota</taxon>
        <taxon>Fungi</taxon>
        <taxon>Dikarya</taxon>
        <taxon>Ascomycota</taxon>
        <taxon>Pezizomycotina</taxon>
        <taxon>Dothideomycetes</taxon>
        <taxon>Dothideomycetidae</taxon>
        <taxon>Cladosporiales</taxon>
        <taxon>Cladosporiaceae</taxon>
        <taxon>Cryoendolithus</taxon>
    </lineage>
</organism>
<reference evidence="5" key="1">
    <citation type="submission" date="2017-03" db="EMBL/GenBank/DDBJ databases">
        <title>Genomes of endolithic fungi from Antarctica.</title>
        <authorList>
            <person name="Coleine C."/>
            <person name="Masonjones S."/>
            <person name="Stajich J.E."/>
        </authorList>
    </citation>
    <scope>NUCLEOTIDE SEQUENCE [LARGE SCALE GENOMIC DNA]</scope>
    <source>
        <strain evidence="5">CCFEE 5527</strain>
    </source>
</reference>
<dbReference type="Pfam" id="PF08700">
    <property type="entry name" value="VPS51_Exo84_N"/>
    <property type="match status" value="1"/>
</dbReference>
<evidence type="ECO:0000313" key="4">
    <source>
        <dbReference type="EMBL" id="OQO08187.1"/>
    </source>
</evidence>
<dbReference type="GO" id="GO:0042147">
    <property type="term" value="P:retrograde transport, endosome to Golgi"/>
    <property type="evidence" value="ECO:0007669"/>
    <property type="project" value="UniProtKB-UniRule"/>
</dbReference>
<protein>
    <recommendedName>
        <fullName evidence="2">Vacuolar protein sorting-associated protein 51 homolog</fullName>
    </recommendedName>
</protein>
<feature type="compositionally biased region" description="Low complexity" evidence="3">
    <location>
        <begin position="1"/>
        <end position="30"/>
    </location>
</feature>
<dbReference type="GO" id="GO:0000938">
    <property type="term" value="C:GARP complex"/>
    <property type="evidence" value="ECO:0007669"/>
    <property type="project" value="UniProtKB-UniRule"/>
</dbReference>
<evidence type="ECO:0000256" key="3">
    <source>
        <dbReference type="SAM" id="MobiDB-lite"/>
    </source>
</evidence>
<keyword evidence="2" id="KW-0813">Transport</keyword>
<dbReference type="PANTHER" id="PTHR15954:SF4">
    <property type="entry name" value="VACUOLAR PROTEIN SORTING-ASSOCIATED PROTEIN 51 HOMOLOG"/>
    <property type="match status" value="1"/>
</dbReference>
<keyword evidence="2" id="KW-0445">Lipid transport</keyword>
<dbReference type="GO" id="GO:0006869">
    <property type="term" value="P:lipid transport"/>
    <property type="evidence" value="ECO:0007669"/>
    <property type="project" value="UniProtKB-UniRule"/>
</dbReference>
<evidence type="ECO:0000256" key="1">
    <source>
        <dbReference type="ARBA" id="ARBA00006080"/>
    </source>
</evidence>
<gene>
    <name evidence="4" type="ORF">B0A48_06981</name>
</gene>
<dbReference type="GO" id="GO:0032456">
    <property type="term" value="P:endocytic recycling"/>
    <property type="evidence" value="ECO:0007669"/>
    <property type="project" value="TreeGrafter"/>
</dbReference>
<name>A0A1V8T9V2_9PEZI</name>
<comment type="subunit">
    <text evidence="2">Component of the Golgi-associated retrograde protein (GARP) complex.</text>
</comment>
<dbReference type="GO" id="GO:0005829">
    <property type="term" value="C:cytosol"/>
    <property type="evidence" value="ECO:0007669"/>
    <property type="project" value="GOC"/>
</dbReference>
<proteinExistence type="inferred from homology"/>
<dbReference type="GO" id="GO:1990745">
    <property type="term" value="C:EARP complex"/>
    <property type="evidence" value="ECO:0007669"/>
    <property type="project" value="TreeGrafter"/>
</dbReference>
<accession>A0A1V8T9V2</accession>
<dbReference type="PANTHER" id="PTHR15954">
    <property type="entry name" value="VACUOLAR PROTEIN SORTING-ASSOCIATED PROTEIN 51 HOMOLOG"/>
    <property type="match status" value="1"/>
</dbReference>
<dbReference type="EMBL" id="NAJO01000013">
    <property type="protein sequence ID" value="OQO08187.1"/>
    <property type="molecule type" value="Genomic_DNA"/>
</dbReference>
<keyword evidence="2" id="KW-0333">Golgi apparatus</keyword>
<keyword evidence="5" id="KW-1185">Reference proteome</keyword>
<comment type="caution">
    <text evidence="4">The sequence shown here is derived from an EMBL/GenBank/DDBJ whole genome shotgun (WGS) entry which is preliminary data.</text>
</comment>
<sequence length="252" mass="27359">MSTIASPRPSISLSSRRGSASTDRSASTSRQGGPGPATGSLRRNRADRSALRDYYNLKAGEGNVPPTPTLDVQTESELDKVGFDADEYVKGILATESLEGVLRVEAGLIGEIRTLDGEKKALVYDNYSKLIAATDTIRKMRMNMDPLTPMTGSLEEDVGKIAESAKVLSKQLRRQHGVSDGGAGNVKQRRKHQETVNWVLQAPARLQQLVRDGRGDDAAQQWTVISELLDSWAHVEGSAKVRADCLAVLETE</sequence>
<dbReference type="Proteomes" id="UP000192596">
    <property type="component" value="Unassembled WGS sequence"/>
</dbReference>
<dbReference type="AlphaFoldDB" id="A0A1V8T9V2"/>
<comment type="similarity">
    <text evidence="1 2">Belongs to the VPS51 family.</text>
</comment>
<evidence type="ECO:0000256" key="2">
    <source>
        <dbReference type="RuleBase" id="RU368010"/>
    </source>
</evidence>
<dbReference type="GO" id="GO:0015031">
    <property type="term" value="P:protein transport"/>
    <property type="evidence" value="ECO:0007669"/>
    <property type="project" value="UniProtKB-UniRule"/>
</dbReference>
<keyword evidence="2" id="KW-0653">Protein transport</keyword>
<dbReference type="GO" id="GO:0007030">
    <property type="term" value="P:Golgi organization"/>
    <property type="evidence" value="ECO:0007669"/>
    <property type="project" value="UniProtKB-UniRule"/>
</dbReference>
<dbReference type="STRING" id="1507870.A0A1V8T9V2"/>
<dbReference type="GO" id="GO:0048193">
    <property type="term" value="P:Golgi vesicle transport"/>
    <property type="evidence" value="ECO:0007669"/>
    <property type="project" value="TreeGrafter"/>
</dbReference>
<feature type="region of interest" description="Disordered" evidence="3">
    <location>
        <begin position="1"/>
        <end position="48"/>
    </location>
</feature>
<dbReference type="OrthoDB" id="203678at2759"/>
<dbReference type="InParanoid" id="A0A1V8T9V2"/>